<accession>A0A2S8NTU3</accession>
<reference evidence="2 3" key="1">
    <citation type="submission" date="2018-02" db="EMBL/GenBank/DDBJ databases">
        <title>Metagenomics reveals mixed infection of spiroplasma and phytoplasma in chicory.</title>
        <authorList>
            <person name="Polano C."/>
            <person name="Moruzzi S."/>
            <person name="Ermacora P."/>
            <person name="Ferrini F."/>
            <person name="Martini M."/>
            <person name="Firrao G."/>
        </authorList>
    </citation>
    <scope>NUCLEOTIDE SEQUENCE [LARGE SCALE GENOMIC DNA]</scope>
    <source>
        <strain evidence="2 3">ChiP</strain>
    </source>
</reference>
<dbReference type="Pfam" id="PF11178">
    <property type="entry name" value="DUF2963"/>
    <property type="match status" value="1"/>
</dbReference>
<gene>
    <name evidence="2" type="ORF">C6B37_01905</name>
</gene>
<feature type="domain" description="DUF2963" evidence="1">
    <location>
        <begin position="27"/>
        <end position="69"/>
    </location>
</feature>
<name>A0A2S8NTU3_9MOLU</name>
<keyword evidence="3" id="KW-1185">Reference proteome</keyword>
<dbReference type="InterPro" id="IPR021348">
    <property type="entry name" value="DUF2963"/>
</dbReference>
<dbReference type="Proteomes" id="UP000238672">
    <property type="component" value="Unassembled WGS sequence"/>
</dbReference>
<dbReference type="EMBL" id="PUUG01000058">
    <property type="protein sequence ID" value="PQP79417.1"/>
    <property type="molecule type" value="Genomic_DNA"/>
</dbReference>
<dbReference type="AlphaFoldDB" id="A0A2S8NTU3"/>
<protein>
    <recommendedName>
        <fullName evidence="1">DUF2963 domain-containing protein</fullName>
    </recommendedName>
</protein>
<evidence type="ECO:0000313" key="2">
    <source>
        <dbReference type="EMBL" id="PQP79417.1"/>
    </source>
</evidence>
<proteinExistence type="predicted"/>
<sequence length="70" mass="8026">MSSVYEYDKDTLNMIKTTMYKIDGKTDYVVESDKDTGKQVKKTNYQDDGKTISVITEYDKNTGNIINSNK</sequence>
<comment type="caution">
    <text evidence="2">The sequence shown here is derived from an EMBL/GenBank/DDBJ whole genome shotgun (WGS) entry which is preliminary data.</text>
</comment>
<organism evidence="2 3">
    <name type="scientific">Candidatus Phytoplasma phoenicium</name>
    <dbReference type="NCBI Taxonomy" id="198422"/>
    <lineage>
        <taxon>Bacteria</taxon>
        <taxon>Bacillati</taxon>
        <taxon>Mycoplasmatota</taxon>
        <taxon>Mollicutes</taxon>
        <taxon>Acholeplasmatales</taxon>
        <taxon>Acholeplasmataceae</taxon>
        <taxon>Candidatus Phytoplasma</taxon>
        <taxon>16SrIX (Pigeon pea witches'-broom group)</taxon>
    </lineage>
</organism>
<evidence type="ECO:0000259" key="1">
    <source>
        <dbReference type="Pfam" id="PF11178"/>
    </source>
</evidence>
<evidence type="ECO:0000313" key="3">
    <source>
        <dbReference type="Proteomes" id="UP000238672"/>
    </source>
</evidence>